<evidence type="ECO:0008006" key="4">
    <source>
        <dbReference type="Google" id="ProtNLM"/>
    </source>
</evidence>
<sequence>MTGRRHGRVRGAVLTGAVSLALLTACSSAEEPAPSAEPTAAPSTVEVPNAEVLAEAPSRPADERSPAGAIRFATYVVETVMHAAAQNGHEAIRALDVAGDCTTCQQLAQALEEAEDAGERQTFAEPPRVFDVQVAERGRGEGTWIVIAPFERPAITEYDASGEPVEEYPATPRVMEMGIKWVDGAWQLFNYRYAEDGEEG</sequence>
<accession>A0ABT9NLK2</accession>
<feature type="signal peptide" evidence="1">
    <location>
        <begin position="1"/>
        <end position="29"/>
    </location>
</feature>
<proteinExistence type="predicted"/>
<dbReference type="RefSeq" id="WP_306824774.1">
    <property type="nucleotide sequence ID" value="NZ_JAUSQM010000001.1"/>
</dbReference>
<dbReference type="Proteomes" id="UP001240447">
    <property type="component" value="Unassembled WGS sequence"/>
</dbReference>
<reference evidence="2 3" key="1">
    <citation type="submission" date="2023-07" db="EMBL/GenBank/DDBJ databases">
        <title>Sequencing the genomes of 1000 actinobacteria strains.</title>
        <authorList>
            <person name="Klenk H.-P."/>
        </authorList>
    </citation>
    <scope>NUCLEOTIDE SEQUENCE [LARGE SCALE GENOMIC DNA]</scope>
    <source>
        <strain evidence="2 3">GD13</strain>
    </source>
</reference>
<evidence type="ECO:0000256" key="1">
    <source>
        <dbReference type="SAM" id="SignalP"/>
    </source>
</evidence>
<evidence type="ECO:0000313" key="2">
    <source>
        <dbReference type="EMBL" id="MDP9820700.1"/>
    </source>
</evidence>
<evidence type="ECO:0000313" key="3">
    <source>
        <dbReference type="Proteomes" id="UP001240447"/>
    </source>
</evidence>
<dbReference type="PROSITE" id="PS51257">
    <property type="entry name" value="PROKAR_LIPOPROTEIN"/>
    <property type="match status" value="1"/>
</dbReference>
<protein>
    <recommendedName>
        <fullName evidence="4">Lipoprotein</fullName>
    </recommendedName>
</protein>
<feature type="chain" id="PRO_5046549380" description="Lipoprotein" evidence="1">
    <location>
        <begin position="30"/>
        <end position="200"/>
    </location>
</feature>
<gene>
    <name evidence="2" type="ORF">J2S59_000509</name>
</gene>
<comment type="caution">
    <text evidence="2">The sequence shown here is derived from an EMBL/GenBank/DDBJ whole genome shotgun (WGS) entry which is preliminary data.</text>
</comment>
<keyword evidence="3" id="KW-1185">Reference proteome</keyword>
<name>A0ABT9NLK2_9ACTN</name>
<dbReference type="EMBL" id="JAUSQM010000001">
    <property type="protein sequence ID" value="MDP9820700.1"/>
    <property type="molecule type" value="Genomic_DNA"/>
</dbReference>
<organism evidence="2 3">
    <name type="scientific">Nocardioides massiliensis</name>
    <dbReference type="NCBI Taxonomy" id="1325935"/>
    <lineage>
        <taxon>Bacteria</taxon>
        <taxon>Bacillati</taxon>
        <taxon>Actinomycetota</taxon>
        <taxon>Actinomycetes</taxon>
        <taxon>Propionibacteriales</taxon>
        <taxon>Nocardioidaceae</taxon>
        <taxon>Nocardioides</taxon>
    </lineage>
</organism>
<keyword evidence="1" id="KW-0732">Signal</keyword>